<comment type="caution">
    <text evidence="2">The sequence shown here is derived from an EMBL/GenBank/DDBJ whole genome shotgun (WGS) entry which is preliminary data.</text>
</comment>
<evidence type="ECO:0000313" key="3">
    <source>
        <dbReference type="Proteomes" id="UP001529510"/>
    </source>
</evidence>
<feature type="non-terminal residue" evidence="2">
    <location>
        <position position="1"/>
    </location>
</feature>
<protein>
    <submittedName>
        <fullName evidence="2">Uncharacterized protein</fullName>
    </submittedName>
</protein>
<name>A0ABD0NH39_CIRMR</name>
<feature type="compositionally biased region" description="Polar residues" evidence="1">
    <location>
        <begin position="41"/>
        <end position="57"/>
    </location>
</feature>
<feature type="region of interest" description="Disordered" evidence="1">
    <location>
        <begin position="34"/>
        <end position="57"/>
    </location>
</feature>
<proteinExistence type="predicted"/>
<reference evidence="2 3" key="1">
    <citation type="submission" date="2024-05" db="EMBL/GenBank/DDBJ databases">
        <title>Genome sequencing and assembly of Indian major carp, Cirrhinus mrigala (Hamilton, 1822).</title>
        <authorList>
            <person name="Mohindra V."/>
            <person name="Chowdhury L.M."/>
            <person name="Lal K."/>
            <person name="Jena J.K."/>
        </authorList>
    </citation>
    <scope>NUCLEOTIDE SEQUENCE [LARGE SCALE GENOMIC DNA]</scope>
    <source>
        <strain evidence="2">CM1030</strain>
        <tissue evidence="2">Blood</tissue>
    </source>
</reference>
<sequence length="57" mass="6631">RNVHKQINCILRLARMNYSKLEEFTQDTKMKLQARARGGTKNISNSFTRTSCSERTP</sequence>
<organism evidence="2 3">
    <name type="scientific">Cirrhinus mrigala</name>
    <name type="common">Mrigala</name>
    <dbReference type="NCBI Taxonomy" id="683832"/>
    <lineage>
        <taxon>Eukaryota</taxon>
        <taxon>Metazoa</taxon>
        <taxon>Chordata</taxon>
        <taxon>Craniata</taxon>
        <taxon>Vertebrata</taxon>
        <taxon>Euteleostomi</taxon>
        <taxon>Actinopterygii</taxon>
        <taxon>Neopterygii</taxon>
        <taxon>Teleostei</taxon>
        <taxon>Ostariophysi</taxon>
        <taxon>Cypriniformes</taxon>
        <taxon>Cyprinidae</taxon>
        <taxon>Labeoninae</taxon>
        <taxon>Labeonini</taxon>
        <taxon>Cirrhinus</taxon>
    </lineage>
</organism>
<accession>A0ABD0NH39</accession>
<dbReference type="EMBL" id="JAMKFB020000022">
    <property type="protein sequence ID" value="KAL0161318.1"/>
    <property type="molecule type" value="Genomic_DNA"/>
</dbReference>
<keyword evidence="3" id="KW-1185">Reference proteome</keyword>
<evidence type="ECO:0000256" key="1">
    <source>
        <dbReference type="SAM" id="MobiDB-lite"/>
    </source>
</evidence>
<gene>
    <name evidence="2" type="ORF">M9458_045043</name>
</gene>
<dbReference type="Proteomes" id="UP001529510">
    <property type="component" value="Unassembled WGS sequence"/>
</dbReference>
<evidence type="ECO:0000313" key="2">
    <source>
        <dbReference type="EMBL" id="KAL0161318.1"/>
    </source>
</evidence>
<dbReference type="AlphaFoldDB" id="A0ABD0NH39"/>